<dbReference type="AlphaFoldDB" id="A0AAE0LVV7"/>
<organism evidence="2 3">
    <name type="scientific">Chaetomium fimeti</name>
    <dbReference type="NCBI Taxonomy" id="1854472"/>
    <lineage>
        <taxon>Eukaryota</taxon>
        <taxon>Fungi</taxon>
        <taxon>Dikarya</taxon>
        <taxon>Ascomycota</taxon>
        <taxon>Pezizomycotina</taxon>
        <taxon>Sordariomycetes</taxon>
        <taxon>Sordariomycetidae</taxon>
        <taxon>Sordariales</taxon>
        <taxon>Chaetomiaceae</taxon>
        <taxon>Chaetomium</taxon>
    </lineage>
</organism>
<dbReference type="EMBL" id="JAUEPN010000002">
    <property type="protein sequence ID" value="KAK3299285.1"/>
    <property type="molecule type" value="Genomic_DNA"/>
</dbReference>
<keyword evidence="1" id="KW-1133">Transmembrane helix</keyword>
<feature type="transmembrane region" description="Helical" evidence="1">
    <location>
        <begin position="117"/>
        <end position="137"/>
    </location>
</feature>
<protein>
    <submittedName>
        <fullName evidence="2">Uncharacterized protein</fullName>
    </submittedName>
</protein>
<evidence type="ECO:0000313" key="3">
    <source>
        <dbReference type="Proteomes" id="UP001278766"/>
    </source>
</evidence>
<name>A0AAE0LVV7_9PEZI</name>
<dbReference type="GeneID" id="87845983"/>
<feature type="transmembrane region" description="Helical" evidence="1">
    <location>
        <begin position="25"/>
        <end position="46"/>
    </location>
</feature>
<proteinExistence type="predicted"/>
<keyword evidence="1" id="KW-0812">Transmembrane</keyword>
<sequence>MAALHLDNCSSCAQRGKTVTLRGGILAALSPVLLGLFLHAVVTWFGPLPKVEGSELAEMERRSASDGVLHEGREKQRSHAPTCGLSVSGRVVGLPCALPVILPGFHRSFVSTSVGLLMTRIVGPCLSFGLFFLPLYFQI</sequence>
<dbReference type="Proteomes" id="UP001278766">
    <property type="component" value="Unassembled WGS sequence"/>
</dbReference>
<reference evidence="2" key="2">
    <citation type="submission" date="2023-06" db="EMBL/GenBank/DDBJ databases">
        <authorList>
            <consortium name="Lawrence Berkeley National Laboratory"/>
            <person name="Haridas S."/>
            <person name="Hensen N."/>
            <person name="Bonometti L."/>
            <person name="Westerberg I."/>
            <person name="Brannstrom I.O."/>
            <person name="Guillou S."/>
            <person name="Cros-Aarteil S."/>
            <person name="Calhoun S."/>
            <person name="Kuo A."/>
            <person name="Mondo S."/>
            <person name="Pangilinan J."/>
            <person name="Riley R."/>
            <person name="Labutti K."/>
            <person name="Andreopoulos B."/>
            <person name="Lipzen A."/>
            <person name="Chen C."/>
            <person name="Yanf M."/>
            <person name="Daum C."/>
            <person name="Ng V."/>
            <person name="Clum A."/>
            <person name="Steindorff A."/>
            <person name="Ohm R."/>
            <person name="Martin F."/>
            <person name="Silar P."/>
            <person name="Natvig D."/>
            <person name="Lalanne C."/>
            <person name="Gautier V."/>
            <person name="Ament-Velasquez S.L."/>
            <person name="Kruys A."/>
            <person name="Hutchinson M.I."/>
            <person name="Powell A.J."/>
            <person name="Barry K."/>
            <person name="Miller A.N."/>
            <person name="Grigoriev I.V."/>
            <person name="Debuchy R."/>
            <person name="Gladieux P."/>
            <person name="Thoren M.H."/>
            <person name="Johannesson H."/>
        </authorList>
    </citation>
    <scope>NUCLEOTIDE SEQUENCE</scope>
    <source>
        <strain evidence="2">CBS 168.71</strain>
    </source>
</reference>
<keyword evidence="1" id="KW-0472">Membrane</keyword>
<comment type="caution">
    <text evidence="2">The sequence shown here is derived from an EMBL/GenBank/DDBJ whole genome shotgun (WGS) entry which is preliminary data.</text>
</comment>
<accession>A0AAE0LVV7</accession>
<evidence type="ECO:0000256" key="1">
    <source>
        <dbReference type="SAM" id="Phobius"/>
    </source>
</evidence>
<keyword evidence="3" id="KW-1185">Reference proteome</keyword>
<dbReference type="RefSeq" id="XP_062662799.1">
    <property type="nucleotide sequence ID" value="XM_062809035.1"/>
</dbReference>
<gene>
    <name evidence="2" type="ORF">B0H64DRAFT_96094</name>
</gene>
<evidence type="ECO:0000313" key="2">
    <source>
        <dbReference type="EMBL" id="KAK3299285.1"/>
    </source>
</evidence>
<reference evidence="2" key="1">
    <citation type="journal article" date="2023" name="Mol. Phylogenet. Evol.">
        <title>Genome-scale phylogeny and comparative genomics of the fungal order Sordariales.</title>
        <authorList>
            <person name="Hensen N."/>
            <person name="Bonometti L."/>
            <person name="Westerberg I."/>
            <person name="Brannstrom I.O."/>
            <person name="Guillou S."/>
            <person name="Cros-Aarteil S."/>
            <person name="Calhoun S."/>
            <person name="Haridas S."/>
            <person name="Kuo A."/>
            <person name="Mondo S."/>
            <person name="Pangilinan J."/>
            <person name="Riley R."/>
            <person name="LaButti K."/>
            <person name="Andreopoulos B."/>
            <person name="Lipzen A."/>
            <person name="Chen C."/>
            <person name="Yan M."/>
            <person name="Daum C."/>
            <person name="Ng V."/>
            <person name="Clum A."/>
            <person name="Steindorff A."/>
            <person name="Ohm R.A."/>
            <person name="Martin F."/>
            <person name="Silar P."/>
            <person name="Natvig D.O."/>
            <person name="Lalanne C."/>
            <person name="Gautier V."/>
            <person name="Ament-Velasquez S.L."/>
            <person name="Kruys A."/>
            <person name="Hutchinson M.I."/>
            <person name="Powell A.J."/>
            <person name="Barry K."/>
            <person name="Miller A.N."/>
            <person name="Grigoriev I.V."/>
            <person name="Debuchy R."/>
            <person name="Gladieux P."/>
            <person name="Hiltunen Thoren M."/>
            <person name="Johannesson H."/>
        </authorList>
    </citation>
    <scope>NUCLEOTIDE SEQUENCE</scope>
    <source>
        <strain evidence="2">CBS 168.71</strain>
    </source>
</reference>